<organism evidence="2 3">
    <name type="scientific">Durusdinium trenchii</name>
    <dbReference type="NCBI Taxonomy" id="1381693"/>
    <lineage>
        <taxon>Eukaryota</taxon>
        <taxon>Sar</taxon>
        <taxon>Alveolata</taxon>
        <taxon>Dinophyceae</taxon>
        <taxon>Suessiales</taxon>
        <taxon>Symbiodiniaceae</taxon>
        <taxon>Durusdinium</taxon>
    </lineage>
</organism>
<gene>
    <name evidence="2" type="ORF">SCF082_LOCUS3314</name>
</gene>
<accession>A0ABP0HVT0</accession>
<evidence type="ECO:0000313" key="2">
    <source>
        <dbReference type="EMBL" id="CAK8993005.1"/>
    </source>
</evidence>
<dbReference type="CDD" id="cd02981">
    <property type="entry name" value="PDI_b_family"/>
    <property type="match status" value="1"/>
</dbReference>
<keyword evidence="1" id="KW-0472">Membrane</keyword>
<keyword evidence="1" id="KW-0812">Transmembrane</keyword>
<evidence type="ECO:0000313" key="3">
    <source>
        <dbReference type="Proteomes" id="UP001642464"/>
    </source>
</evidence>
<dbReference type="Proteomes" id="UP001642464">
    <property type="component" value="Unassembled WGS sequence"/>
</dbReference>
<dbReference type="CDD" id="cd02961">
    <property type="entry name" value="PDI_a_family"/>
    <property type="match status" value="1"/>
</dbReference>
<dbReference type="InterPro" id="IPR036249">
    <property type="entry name" value="Thioredoxin-like_sf"/>
</dbReference>
<proteinExistence type="predicted"/>
<dbReference type="SUPFAM" id="SSF52833">
    <property type="entry name" value="Thioredoxin-like"/>
    <property type="match status" value="2"/>
</dbReference>
<feature type="transmembrane region" description="Helical" evidence="1">
    <location>
        <begin position="31"/>
        <end position="52"/>
    </location>
</feature>
<protein>
    <recommendedName>
        <fullName evidence="4">Thioredoxin-like fold domain-containing protein</fullName>
    </recommendedName>
</protein>
<dbReference type="Gene3D" id="3.40.30.10">
    <property type="entry name" value="Glutaredoxin"/>
    <property type="match status" value="2"/>
</dbReference>
<reference evidence="2 3" key="1">
    <citation type="submission" date="2024-02" db="EMBL/GenBank/DDBJ databases">
        <authorList>
            <person name="Chen Y."/>
            <person name="Shah S."/>
            <person name="Dougan E. K."/>
            <person name="Thang M."/>
            <person name="Chan C."/>
        </authorList>
    </citation>
    <scope>NUCLEOTIDE SEQUENCE [LARGE SCALE GENOMIC DNA]</scope>
</reference>
<sequence length="394" mass="44492">MWGAFNRLMVIRYADINYQLRRPDVLANKVVALKFLALPLTLVPAIMLGSVARCSAAMEGLGEAEKLHGFKTVQMFQAFCAHGPFMLPPCVVLRCGSHRHVVLLVLPGAVDCACCGGALPGETTCQGWGSEESERLGDEPILQFTAEACSCCHDLDDFIQDNDYVYVLFYSPKGRLNIDISAKFEQLAREWKWSRIHFGRIDVDKDRDMSKRWVDSNMVPTNVMYKFGRPVEVKPKDFEVIRDKYQGNPDGQKWMLTKYMGEDAEGSNLHYATLLPSVKKYKKFLKNNQVAIIGYFKKEGDREHKVYLEAIWKLFQGDDVDKDDIGAGVGYVIAPNILKQVSVTAPSLVLYLDGKAISLEGRKQLERWSVPEVMRFVQQFNVLSSETDKALGEL</sequence>
<dbReference type="EMBL" id="CAXAMM010001681">
    <property type="protein sequence ID" value="CAK8993005.1"/>
    <property type="molecule type" value="Genomic_DNA"/>
</dbReference>
<keyword evidence="3" id="KW-1185">Reference proteome</keyword>
<evidence type="ECO:0008006" key="4">
    <source>
        <dbReference type="Google" id="ProtNLM"/>
    </source>
</evidence>
<evidence type="ECO:0000256" key="1">
    <source>
        <dbReference type="SAM" id="Phobius"/>
    </source>
</evidence>
<comment type="caution">
    <text evidence="2">The sequence shown here is derived from an EMBL/GenBank/DDBJ whole genome shotgun (WGS) entry which is preliminary data.</text>
</comment>
<keyword evidence="1" id="KW-1133">Transmembrane helix</keyword>
<name>A0ABP0HVT0_9DINO</name>